<protein>
    <submittedName>
        <fullName evidence="5">TPR repeat</fullName>
    </submittedName>
</protein>
<dbReference type="PROSITE" id="PS50005">
    <property type="entry name" value="TPR"/>
    <property type="match status" value="2"/>
</dbReference>
<dbReference type="InterPro" id="IPR011990">
    <property type="entry name" value="TPR-like_helical_dom_sf"/>
</dbReference>
<evidence type="ECO:0000313" key="5">
    <source>
        <dbReference type="EMBL" id="ABE55435.1"/>
    </source>
</evidence>
<keyword evidence="4" id="KW-0732">Signal</keyword>
<dbReference type="Pfam" id="PF13432">
    <property type="entry name" value="TPR_16"/>
    <property type="match status" value="1"/>
</dbReference>
<organism evidence="5 6">
    <name type="scientific">Shewanella denitrificans (strain OS217 / ATCC BAA-1090 / DSM 15013)</name>
    <dbReference type="NCBI Taxonomy" id="318161"/>
    <lineage>
        <taxon>Bacteria</taxon>
        <taxon>Pseudomonadati</taxon>
        <taxon>Pseudomonadota</taxon>
        <taxon>Gammaproteobacteria</taxon>
        <taxon>Alteromonadales</taxon>
        <taxon>Shewanellaceae</taxon>
        <taxon>Shewanella</taxon>
    </lineage>
</organism>
<dbReference type="PANTHER" id="PTHR44858">
    <property type="entry name" value="TETRATRICOPEPTIDE REPEAT PROTEIN 6"/>
    <property type="match status" value="1"/>
</dbReference>
<evidence type="ECO:0000256" key="2">
    <source>
        <dbReference type="ARBA" id="ARBA00022803"/>
    </source>
</evidence>
<dbReference type="STRING" id="318161.Sden_2153"/>
<dbReference type="HOGENOM" id="CLU_047960_0_0_6"/>
<evidence type="ECO:0000313" key="6">
    <source>
        <dbReference type="Proteomes" id="UP000001982"/>
    </source>
</evidence>
<dbReference type="OrthoDB" id="5699219at2"/>
<dbReference type="Proteomes" id="UP000001982">
    <property type="component" value="Chromosome"/>
</dbReference>
<proteinExistence type="predicted"/>
<dbReference type="SUPFAM" id="SSF48452">
    <property type="entry name" value="TPR-like"/>
    <property type="match status" value="1"/>
</dbReference>
<dbReference type="eggNOG" id="COG0457">
    <property type="taxonomic scope" value="Bacteria"/>
</dbReference>
<dbReference type="InterPro" id="IPR050498">
    <property type="entry name" value="Ycf3"/>
</dbReference>
<dbReference type="InterPro" id="IPR019734">
    <property type="entry name" value="TPR_rpt"/>
</dbReference>
<dbReference type="Gene3D" id="1.25.40.10">
    <property type="entry name" value="Tetratricopeptide repeat domain"/>
    <property type="match status" value="3"/>
</dbReference>
<sequence>MMKYFILLSLLISQVLVNQSLAAQLVIKFDEPKLLLQQISATDLSAMPSLNEAEQSQQKLISDKLNNAQYADLLATLKQRPKADMSAAMAYLIGQLALQQQQLSLGADYFTHAIKLQTNFGKAYHGLGLVQLQSDNPIAATKNFAKALQLGVNDPQIYSFLGYGYIQSEHFHSAVVAYQQAKLFNPDDAQLNQALLYAYNMAGHHDAALSLLEQMLNATPNDKGLWLHRANALLKKDQFSQGIASLEAAIRLGESNADNLALTAQLQLQHGSINRARTLYARIWQTQTNAPLVFEACEYLIANQEFDAAKALLKKMSLPKNSPHGVQSQLAYLKGLLAQQQGSIALAARSFEQALSFNGVNGKALLALAAVKRSQQQSHQAQMLLLRAGALDEVKLQALTEHADLMMALGRYPKALELLQQAADFAPQEPSLFENIQILQRLVRQGSA</sequence>
<evidence type="ECO:0000256" key="1">
    <source>
        <dbReference type="ARBA" id="ARBA00022737"/>
    </source>
</evidence>
<feature type="repeat" description="TPR" evidence="3">
    <location>
        <begin position="155"/>
        <end position="188"/>
    </location>
</feature>
<keyword evidence="2 3" id="KW-0802">TPR repeat</keyword>
<dbReference type="RefSeq" id="WP_011496590.1">
    <property type="nucleotide sequence ID" value="NC_007954.1"/>
</dbReference>
<dbReference type="EMBL" id="CP000302">
    <property type="protein sequence ID" value="ABE55435.1"/>
    <property type="molecule type" value="Genomic_DNA"/>
</dbReference>
<dbReference type="AlphaFoldDB" id="Q12M91"/>
<evidence type="ECO:0000256" key="4">
    <source>
        <dbReference type="SAM" id="SignalP"/>
    </source>
</evidence>
<feature type="signal peptide" evidence="4">
    <location>
        <begin position="1"/>
        <end position="22"/>
    </location>
</feature>
<keyword evidence="1" id="KW-0677">Repeat</keyword>
<reference evidence="5 6" key="1">
    <citation type="submission" date="2006-03" db="EMBL/GenBank/DDBJ databases">
        <title>Complete sequence of Shewanella denitrificans OS217.</title>
        <authorList>
            <consortium name="US DOE Joint Genome Institute"/>
            <person name="Copeland A."/>
            <person name="Lucas S."/>
            <person name="Lapidus A."/>
            <person name="Barry K."/>
            <person name="Detter J.C."/>
            <person name="Glavina del Rio T."/>
            <person name="Hammon N."/>
            <person name="Israni S."/>
            <person name="Dalin E."/>
            <person name="Tice H."/>
            <person name="Pitluck S."/>
            <person name="Brettin T."/>
            <person name="Bruce D."/>
            <person name="Han C."/>
            <person name="Tapia R."/>
            <person name="Gilna P."/>
            <person name="Kiss H."/>
            <person name="Schmutz J."/>
            <person name="Larimer F."/>
            <person name="Land M."/>
            <person name="Hauser L."/>
            <person name="Kyrpides N."/>
            <person name="Lykidis A."/>
            <person name="Richardson P."/>
        </authorList>
    </citation>
    <scope>NUCLEOTIDE SEQUENCE [LARGE SCALE GENOMIC DNA]</scope>
    <source>
        <strain evidence="6">OS217 / ATCC BAA-1090 / DSM 15013</strain>
    </source>
</reference>
<name>Q12M91_SHEDO</name>
<dbReference type="KEGG" id="sdn:Sden_2153"/>
<dbReference type="PANTHER" id="PTHR44858:SF1">
    <property type="entry name" value="UDP-N-ACETYLGLUCOSAMINE--PEPTIDE N-ACETYLGLUCOSAMINYLTRANSFERASE SPINDLY-RELATED"/>
    <property type="match status" value="1"/>
</dbReference>
<keyword evidence="6" id="KW-1185">Reference proteome</keyword>
<feature type="chain" id="PRO_5004181281" evidence="4">
    <location>
        <begin position="23"/>
        <end position="448"/>
    </location>
</feature>
<gene>
    <name evidence="5" type="ordered locus">Sden_2153</name>
</gene>
<evidence type="ECO:0000256" key="3">
    <source>
        <dbReference type="PROSITE-ProRule" id="PRU00339"/>
    </source>
</evidence>
<accession>Q12M91</accession>
<feature type="repeat" description="TPR" evidence="3">
    <location>
        <begin position="396"/>
        <end position="429"/>
    </location>
</feature>
<dbReference type="SMART" id="SM00028">
    <property type="entry name" value="TPR"/>
    <property type="match status" value="6"/>
</dbReference>